<dbReference type="PROSITE" id="PS51186">
    <property type="entry name" value="GNAT"/>
    <property type="match status" value="1"/>
</dbReference>
<proteinExistence type="predicted"/>
<dbReference type="SUPFAM" id="SSF55729">
    <property type="entry name" value="Acyl-CoA N-acyltransferases (Nat)"/>
    <property type="match status" value="1"/>
</dbReference>
<dbReference type="RefSeq" id="WP_088588143.1">
    <property type="nucleotide sequence ID" value="NZ_CADIJU010000001.1"/>
</dbReference>
<dbReference type="InterPro" id="IPR000182">
    <property type="entry name" value="GNAT_dom"/>
</dbReference>
<feature type="domain" description="N-acetyltransferase" evidence="1">
    <location>
        <begin position="14"/>
        <end position="173"/>
    </location>
</feature>
<evidence type="ECO:0000313" key="2">
    <source>
        <dbReference type="EMBL" id="RBP23967.1"/>
    </source>
</evidence>
<evidence type="ECO:0000313" key="3">
    <source>
        <dbReference type="Proteomes" id="UP000252124"/>
    </source>
</evidence>
<dbReference type="InterPro" id="IPR051908">
    <property type="entry name" value="Ribosomal_N-acetyltransferase"/>
</dbReference>
<evidence type="ECO:0000259" key="1">
    <source>
        <dbReference type="PROSITE" id="PS51186"/>
    </source>
</evidence>
<dbReference type="GeneID" id="99729096"/>
<organism evidence="2 3">
    <name type="scientific">Achromobacter marplatensis</name>
    <dbReference type="NCBI Taxonomy" id="470868"/>
    <lineage>
        <taxon>Bacteria</taxon>
        <taxon>Pseudomonadati</taxon>
        <taxon>Pseudomonadota</taxon>
        <taxon>Betaproteobacteria</taxon>
        <taxon>Burkholderiales</taxon>
        <taxon>Alcaligenaceae</taxon>
        <taxon>Achromobacter</taxon>
    </lineage>
</organism>
<comment type="caution">
    <text evidence="2">The sequence shown here is derived from an EMBL/GenBank/DDBJ whole genome shotgun (WGS) entry which is preliminary data.</text>
</comment>
<dbReference type="Proteomes" id="UP000252124">
    <property type="component" value="Unassembled WGS sequence"/>
</dbReference>
<name>A0ABX9GHC0_9BURK</name>
<dbReference type="Pfam" id="PF13302">
    <property type="entry name" value="Acetyltransf_3"/>
    <property type="match status" value="1"/>
</dbReference>
<dbReference type="PANTHER" id="PTHR43441:SF2">
    <property type="entry name" value="FAMILY ACETYLTRANSFERASE, PUTATIVE (AFU_ORTHOLOGUE AFUA_7G00850)-RELATED"/>
    <property type="match status" value="1"/>
</dbReference>
<protein>
    <submittedName>
        <fullName evidence="2">Ribosomal-protein-alanine N-acetyltransferase</fullName>
    </submittedName>
</protein>
<gene>
    <name evidence="2" type="ORF">DFP87_101476</name>
</gene>
<dbReference type="PANTHER" id="PTHR43441">
    <property type="entry name" value="RIBOSOMAL-PROTEIN-SERINE ACETYLTRANSFERASE"/>
    <property type="match status" value="1"/>
</dbReference>
<dbReference type="EMBL" id="QNRM01000001">
    <property type="protein sequence ID" value="RBP23967.1"/>
    <property type="molecule type" value="Genomic_DNA"/>
</dbReference>
<keyword evidence="3" id="KW-1185">Reference proteome</keyword>
<accession>A0ABX9GHC0</accession>
<reference evidence="2 3" key="1">
    <citation type="submission" date="2018-06" db="EMBL/GenBank/DDBJ databases">
        <title>Genomic Encyclopedia of Type Strains, Phase III (KMG-III): the genomes of soil and plant-associated and newly described type strains.</title>
        <authorList>
            <person name="Whitman W."/>
        </authorList>
    </citation>
    <scope>NUCLEOTIDE SEQUENCE [LARGE SCALE GENOMIC DNA]</scope>
    <source>
        <strain evidence="2 3">CECT 7342</strain>
    </source>
</reference>
<sequence length="189" mass="20372">MTAAPIALPNALAASLRPLQLHDAAAWSAYLNRPGVIEHTSWGDISPAAIAALISGYAENRDALRWAIVDTSGRLLGTVGLNEIARAHGRAELAYDLDPLHQGRGLATHAALAVMNWAHDALGLQRIQATVLDSNASSIAVLERIGMQREGILRQYRKVRGQARDYWMYAAVRTGQGTAVPRPSPHQST</sequence>
<dbReference type="Gene3D" id="3.40.630.30">
    <property type="match status" value="1"/>
</dbReference>
<dbReference type="InterPro" id="IPR016181">
    <property type="entry name" value="Acyl_CoA_acyltransferase"/>
</dbReference>